<organism evidence="1 3">
    <name type="scientific">Streptomyces nodosus</name>
    <dbReference type="NCBI Taxonomy" id="40318"/>
    <lineage>
        <taxon>Bacteria</taxon>
        <taxon>Bacillati</taxon>
        <taxon>Actinomycetota</taxon>
        <taxon>Actinomycetes</taxon>
        <taxon>Kitasatosporales</taxon>
        <taxon>Streptomycetaceae</taxon>
        <taxon>Streptomyces</taxon>
    </lineage>
</organism>
<dbReference type="EMBL" id="CP009313">
    <property type="protein sequence ID" value="AJE43444.1"/>
    <property type="molecule type" value="Genomic_DNA"/>
</dbReference>
<evidence type="ECO:0000313" key="2">
    <source>
        <dbReference type="EMBL" id="QEV41945.1"/>
    </source>
</evidence>
<evidence type="ECO:0000313" key="1">
    <source>
        <dbReference type="EMBL" id="AJE43444.1"/>
    </source>
</evidence>
<protein>
    <submittedName>
        <fullName evidence="1">Cytoplasmic protein</fullName>
    </submittedName>
    <submittedName>
        <fullName evidence="2">Leucine-rich repeat domain-containing protein</fullName>
    </submittedName>
</protein>
<dbReference type="InterPro" id="IPR032675">
    <property type="entry name" value="LRR_dom_sf"/>
</dbReference>
<reference evidence="1 3" key="2">
    <citation type="journal article" date="2016" name="Appl. Microbiol. Biotechnol.">
        <title>Exploiting the genome sequence of Streptomyces nodosus for enhanced antibiotic production.</title>
        <authorList>
            <person name="Sweeney P."/>
            <person name="Murphy C.D."/>
            <person name="Caffrey P."/>
        </authorList>
    </citation>
    <scope>NUCLEOTIDE SEQUENCE [LARGE SCALE GENOMIC DNA]</scope>
    <source>
        <strain evidence="1 3">ATCC 14899</strain>
    </source>
</reference>
<dbReference type="EMBL" id="CP023747">
    <property type="protein sequence ID" value="QEV41945.1"/>
    <property type="molecule type" value="Genomic_DNA"/>
</dbReference>
<dbReference type="NCBIfam" id="NF038076">
    <property type="entry name" value="fam_STM4015"/>
    <property type="match status" value="1"/>
</dbReference>
<dbReference type="KEGG" id="snq:CP978_28300"/>
<dbReference type="Proteomes" id="UP000325763">
    <property type="component" value="Chromosome"/>
</dbReference>
<dbReference type="Pfam" id="PF13516">
    <property type="entry name" value="LRR_6"/>
    <property type="match status" value="1"/>
</dbReference>
<dbReference type="RefSeq" id="WP_043445418.1">
    <property type="nucleotide sequence ID" value="NZ_CP009313.1"/>
</dbReference>
<reference evidence="2 4" key="3">
    <citation type="submission" date="2017-09" db="EMBL/GenBank/DDBJ databases">
        <title>Streptomyces genome completion.</title>
        <authorList>
            <person name="Lee N."/>
            <person name="Cho B.-K."/>
        </authorList>
    </citation>
    <scope>NUCLEOTIDE SEQUENCE [LARGE SCALE GENOMIC DNA]</scope>
    <source>
        <strain evidence="2 4">ATCC 14899</strain>
    </source>
</reference>
<evidence type="ECO:0000313" key="3">
    <source>
        <dbReference type="Proteomes" id="UP000031526"/>
    </source>
</evidence>
<dbReference type="STRING" id="40318.SNOD_28020"/>
<name>A0A0B5DJP3_9ACTN</name>
<dbReference type="InterPro" id="IPR001611">
    <property type="entry name" value="Leu-rich_rpt"/>
</dbReference>
<dbReference type="AlphaFoldDB" id="A0A0B5DJP3"/>
<evidence type="ECO:0000313" key="4">
    <source>
        <dbReference type="Proteomes" id="UP000325763"/>
    </source>
</evidence>
<dbReference type="Proteomes" id="UP000031526">
    <property type="component" value="Chromosome"/>
</dbReference>
<sequence length="318" mass="34529">MSHVEHLQELHGLPAFDFAEAVGQRELPEAGAVAWRLAADPYGDSPYGDFDDLWKQFLDSVDLSGVRAIIVGQWGEAYDDDSSGIVRRLVDARDRLTALRAVFIGDLEMEEAEISWIQQSDVTPVLEAYPLLEEFGIRGGTGLRFPAVRHQHLHRLRFEAGGLPGEVVRGVAASELPALEDLDIWLGVVEYGGDASVADLAPLLTQGRFPALRHLGLRNSEIQDEIAAAVAGAPVIAQLTSLDLSMGVLTDEGATALLGGQPLTHLTRLDLHHNYVTEPVARRIREALEPSGVAVDLSEPGDTWEDDGVVHRFTAVAE</sequence>
<dbReference type="SUPFAM" id="SSF52047">
    <property type="entry name" value="RNI-like"/>
    <property type="match status" value="1"/>
</dbReference>
<accession>A0A0B5DJP3</accession>
<dbReference type="OrthoDB" id="9781345at2"/>
<dbReference type="InterPro" id="IPR047722">
    <property type="entry name" value="STM4015-like"/>
</dbReference>
<gene>
    <name evidence="2" type="ORF">CP978_28300</name>
    <name evidence="1" type="ORF">SNOD_28020</name>
</gene>
<dbReference type="Gene3D" id="3.80.10.10">
    <property type="entry name" value="Ribonuclease Inhibitor"/>
    <property type="match status" value="1"/>
</dbReference>
<proteinExistence type="predicted"/>
<reference evidence="3" key="1">
    <citation type="submission" date="2014-09" db="EMBL/GenBank/DDBJ databases">
        <title>Sequence of the Streptomyces nodosus genome.</title>
        <authorList>
            <person name="Sweeney P."/>
            <person name="Stephens N."/>
            <person name="Murphy C."/>
            <person name="Caffrey P."/>
        </authorList>
    </citation>
    <scope>NUCLEOTIDE SEQUENCE [LARGE SCALE GENOMIC DNA]</scope>
    <source>
        <strain evidence="3">ATCC 14899</strain>
    </source>
</reference>
<dbReference type="HOGENOM" id="CLU_054192_0_0_11"/>
<keyword evidence="3" id="KW-1185">Reference proteome</keyword>